<dbReference type="PROSITE" id="PS51186">
    <property type="entry name" value="GNAT"/>
    <property type="match status" value="1"/>
</dbReference>
<dbReference type="RefSeq" id="WP_337338635.1">
    <property type="nucleotide sequence ID" value="NZ_JBBDGL010000003.1"/>
</dbReference>
<comment type="caution">
    <text evidence="5">The sequence shown here is derived from an EMBL/GenBank/DDBJ whole genome shotgun (WGS) entry which is preliminary data.</text>
</comment>
<evidence type="ECO:0000256" key="2">
    <source>
        <dbReference type="ARBA" id="ARBA00023315"/>
    </source>
</evidence>
<evidence type="ECO:0000259" key="4">
    <source>
        <dbReference type="PROSITE" id="PS51186"/>
    </source>
</evidence>
<dbReference type="Gene3D" id="3.40.630.30">
    <property type="match status" value="1"/>
</dbReference>
<dbReference type="SUPFAM" id="SSF55729">
    <property type="entry name" value="Acyl-CoA N-acyltransferases (Nat)"/>
    <property type="match status" value="1"/>
</dbReference>
<comment type="similarity">
    <text evidence="3">Belongs to the acetyltransferase family. RimJ subfamily.</text>
</comment>
<reference evidence="5 6" key="1">
    <citation type="submission" date="2024-02" db="EMBL/GenBank/DDBJ databases">
        <authorList>
            <person name="Saticioglu I.B."/>
        </authorList>
    </citation>
    <scope>NUCLEOTIDE SEQUENCE [LARGE SCALE GENOMIC DNA]</scope>
    <source>
        <strain evidence="5 6">Mu-86</strain>
    </source>
</reference>
<evidence type="ECO:0000313" key="5">
    <source>
        <dbReference type="EMBL" id="MEJ1156202.1"/>
    </source>
</evidence>
<dbReference type="InterPro" id="IPR051531">
    <property type="entry name" value="N-acetyltransferase"/>
</dbReference>
<dbReference type="InterPro" id="IPR000182">
    <property type="entry name" value="GNAT_dom"/>
</dbReference>
<keyword evidence="1" id="KW-0808">Transferase</keyword>
<dbReference type="PANTHER" id="PTHR43792">
    <property type="entry name" value="GNAT FAMILY, PUTATIVE (AFU_ORTHOLOGUE AFUA_3G00765)-RELATED-RELATED"/>
    <property type="match status" value="1"/>
</dbReference>
<name>A0ABU8LVB6_9MICO</name>
<evidence type="ECO:0000313" key="6">
    <source>
        <dbReference type="Proteomes" id="UP001368654"/>
    </source>
</evidence>
<sequence>MEPVVLRTPRLTLAAPTEADIEAIYQACQDPEIPRWTTVPSPYARSDAEDFVAKTAEWWLADSEYTWAIHHEGMLAGVIGMYRMVRAGSGEIGFWMSPSSRGKGILTEAARAVIDFGFSDAVSLKRIEWRAVVGNIASAKTARGLGFQFEGMLRQALASPRGRDDGWVAGLLSSDDRTPKAWPVLED</sequence>
<dbReference type="InterPro" id="IPR016181">
    <property type="entry name" value="Acyl_CoA_acyltransferase"/>
</dbReference>
<evidence type="ECO:0000256" key="3">
    <source>
        <dbReference type="ARBA" id="ARBA00038502"/>
    </source>
</evidence>
<organism evidence="5 6">
    <name type="scientific">Microbacterium marmarense</name>
    <dbReference type="NCBI Taxonomy" id="3122051"/>
    <lineage>
        <taxon>Bacteria</taxon>
        <taxon>Bacillati</taxon>
        <taxon>Actinomycetota</taxon>
        <taxon>Actinomycetes</taxon>
        <taxon>Micrococcales</taxon>
        <taxon>Microbacteriaceae</taxon>
        <taxon>Microbacterium</taxon>
    </lineage>
</organism>
<gene>
    <name evidence="5" type="ORF">WDU96_11400</name>
</gene>
<protein>
    <submittedName>
        <fullName evidence="5">GNAT family N-acetyltransferase</fullName>
    </submittedName>
</protein>
<accession>A0ABU8LVB6</accession>
<dbReference type="Pfam" id="PF13302">
    <property type="entry name" value="Acetyltransf_3"/>
    <property type="match status" value="1"/>
</dbReference>
<dbReference type="Proteomes" id="UP001368654">
    <property type="component" value="Unassembled WGS sequence"/>
</dbReference>
<keyword evidence="2" id="KW-0012">Acyltransferase</keyword>
<proteinExistence type="inferred from homology"/>
<feature type="domain" description="N-acetyltransferase" evidence="4">
    <location>
        <begin position="11"/>
        <end position="178"/>
    </location>
</feature>
<dbReference type="PANTHER" id="PTHR43792:SF8">
    <property type="entry name" value="[RIBOSOMAL PROTEIN US5]-ALANINE N-ACETYLTRANSFERASE"/>
    <property type="match status" value="1"/>
</dbReference>
<keyword evidence="6" id="KW-1185">Reference proteome</keyword>
<dbReference type="EMBL" id="JBBDGL010000003">
    <property type="protein sequence ID" value="MEJ1156202.1"/>
    <property type="molecule type" value="Genomic_DNA"/>
</dbReference>
<evidence type="ECO:0000256" key="1">
    <source>
        <dbReference type="ARBA" id="ARBA00022679"/>
    </source>
</evidence>